<dbReference type="EMBL" id="DXES01000179">
    <property type="protein sequence ID" value="HIX66273.1"/>
    <property type="molecule type" value="Genomic_DNA"/>
</dbReference>
<dbReference type="AlphaFoldDB" id="A0A9D1WSG4"/>
<feature type="transmembrane region" description="Helical" evidence="1">
    <location>
        <begin position="77"/>
        <end position="98"/>
    </location>
</feature>
<dbReference type="Pfam" id="PF09946">
    <property type="entry name" value="DUF2178"/>
    <property type="match status" value="1"/>
</dbReference>
<proteinExistence type="predicted"/>
<name>A0A9D1WSG4_9FIRM</name>
<sequence>MRIYNRKNFAFGVFCTLLGAFNLALDLVTGEWSLYGALLVLLLLFFGVGAIGRSLSPRLSREDKLEERDERNRLVQLRARGLSFQLTQGIVFLLMAGALVAGKLTGEQSFIGIGVGMAFALSIAMFTELFAYFHYEKRL</sequence>
<organism evidence="2 3">
    <name type="scientific">Candidatus Anaerotruncus excrementipullorum</name>
    <dbReference type="NCBI Taxonomy" id="2838465"/>
    <lineage>
        <taxon>Bacteria</taxon>
        <taxon>Bacillati</taxon>
        <taxon>Bacillota</taxon>
        <taxon>Clostridia</taxon>
        <taxon>Eubacteriales</taxon>
        <taxon>Oscillospiraceae</taxon>
        <taxon>Anaerotruncus</taxon>
    </lineage>
</organism>
<protein>
    <recommendedName>
        <fullName evidence="4">DUF2178 domain-containing protein</fullName>
    </recommendedName>
</protein>
<evidence type="ECO:0000313" key="3">
    <source>
        <dbReference type="Proteomes" id="UP000886800"/>
    </source>
</evidence>
<gene>
    <name evidence="2" type="ORF">H9736_08505</name>
</gene>
<keyword evidence="1" id="KW-1133">Transmembrane helix</keyword>
<dbReference type="Proteomes" id="UP000886800">
    <property type="component" value="Unassembled WGS sequence"/>
</dbReference>
<feature type="transmembrane region" description="Helical" evidence="1">
    <location>
        <begin position="110"/>
        <end position="133"/>
    </location>
</feature>
<evidence type="ECO:0000313" key="2">
    <source>
        <dbReference type="EMBL" id="HIX66273.1"/>
    </source>
</evidence>
<reference evidence="2" key="1">
    <citation type="journal article" date="2021" name="PeerJ">
        <title>Extensive microbial diversity within the chicken gut microbiome revealed by metagenomics and culture.</title>
        <authorList>
            <person name="Gilroy R."/>
            <person name="Ravi A."/>
            <person name="Getino M."/>
            <person name="Pursley I."/>
            <person name="Horton D.L."/>
            <person name="Alikhan N.F."/>
            <person name="Baker D."/>
            <person name="Gharbi K."/>
            <person name="Hall N."/>
            <person name="Watson M."/>
            <person name="Adriaenssens E.M."/>
            <person name="Foster-Nyarko E."/>
            <person name="Jarju S."/>
            <person name="Secka A."/>
            <person name="Antonio M."/>
            <person name="Oren A."/>
            <person name="Chaudhuri R.R."/>
            <person name="La Ragione R."/>
            <person name="Hildebrand F."/>
            <person name="Pallen M.J."/>
        </authorList>
    </citation>
    <scope>NUCLEOTIDE SEQUENCE</scope>
    <source>
        <strain evidence="2">CHK188-5543</strain>
    </source>
</reference>
<dbReference type="InterPro" id="IPR019235">
    <property type="entry name" value="DUF2178_TM"/>
</dbReference>
<keyword evidence="1" id="KW-0812">Transmembrane</keyword>
<evidence type="ECO:0008006" key="4">
    <source>
        <dbReference type="Google" id="ProtNLM"/>
    </source>
</evidence>
<accession>A0A9D1WSG4</accession>
<comment type="caution">
    <text evidence="2">The sequence shown here is derived from an EMBL/GenBank/DDBJ whole genome shotgun (WGS) entry which is preliminary data.</text>
</comment>
<evidence type="ECO:0000256" key="1">
    <source>
        <dbReference type="SAM" id="Phobius"/>
    </source>
</evidence>
<reference evidence="2" key="2">
    <citation type="submission" date="2021-04" db="EMBL/GenBank/DDBJ databases">
        <authorList>
            <person name="Gilroy R."/>
        </authorList>
    </citation>
    <scope>NUCLEOTIDE SEQUENCE</scope>
    <source>
        <strain evidence="2">CHK188-5543</strain>
    </source>
</reference>
<feature type="transmembrane region" description="Helical" evidence="1">
    <location>
        <begin position="34"/>
        <end position="56"/>
    </location>
</feature>
<keyword evidence="1" id="KW-0472">Membrane</keyword>